<dbReference type="AlphaFoldDB" id="A0A6C7EJ20"/>
<dbReference type="KEGG" id="aym:YM304_36520"/>
<dbReference type="InterPro" id="IPR019922">
    <property type="entry name" value="Lucif-like_OxRdatse_MSMEG_4141"/>
</dbReference>
<evidence type="ECO:0000313" key="3">
    <source>
        <dbReference type="Proteomes" id="UP000011863"/>
    </source>
</evidence>
<dbReference type="SUPFAM" id="SSF51679">
    <property type="entry name" value="Bacterial luciferase-like"/>
    <property type="match status" value="1"/>
</dbReference>
<dbReference type="OrthoDB" id="4760590at2"/>
<proteinExistence type="predicted"/>
<dbReference type="GO" id="GO:0016705">
    <property type="term" value="F:oxidoreductase activity, acting on paired donors, with incorporation or reduction of molecular oxygen"/>
    <property type="evidence" value="ECO:0007669"/>
    <property type="project" value="InterPro"/>
</dbReference>
<organism evidence="2 3">
    <name type="scientific">Ilumatobacter coccineus (strain NBRC 103263 / KCTC 29153 / YM16-304)</name>
    <dbReference type="NCBI Taxonomy" id="1313172"/>
    <lineage>
        <taxon>Bacteria</taxon>
        <taxon>Bacillati</taxon>
        <taxon>Actinomycetota</taxon>
        <taxon>Acidimicrobiia</taxon>
        <taxon>Acidimicrobiales</taxon>
        <taxon>Ilumatobacteraceae</taxon>
        <taxon>Ilumatobacter</taxon>
    </lineage>
</organism>
<dbReference type="CDD" id="cd01097">
    <property type="entry name" value="Tetrahydromethanopterin_reductase"/>
    <property type="match status" value="1"/>
</dbReference>
<dbReference type="InterPro" id="IPR011251">
    <property type="entry name" value="Luciferase-like_dom"/>
</dbReference>
<keyword evidence="3" id="KW-1185">Reference proteome</keyword>
<dbReference type="PANTHER" id="PTHR43244:SF2">
    <property type="entry name" value="CONSERVED HYPOTHETICAL ALANINE AND PROLINE-RICH PROTEIN"/>
    <property type="match status" value="1"/>
</dbReference>
<dbReference type="NCBIfam" id="TIGR03620">
    <property type="entry name" value="F420_MSMEG_4141"/>
    <property type="match status" value="1"/>
</dbReference>
<sequence length="295" mass="31974">MSVRDDLTTTGLWYFTDGMAAGEAAEFAGRVESLGYSTLWLPDTVGRDPFAHIAWLGSQTTTLNFATGIANIFHRHPGPMKQVANTLGEQTGGRFMLGLGVSHGPMVAGLRGLDYSKPLTKMREYLAAMDAQPFAGQAPSDPVPVVLAALGPKMIELSESAADGAHPYWSTPEHTAMARELLGPDALLCVEQKVCLTTDAGLAREAALAQLSIYANLPNYRNNWKRLGFTEDEIEHRDQRFIDAVFVWGDDERVKAGVQAHYDAGATHVCVQPVAPGGERVLDDRVLELLAPNNN</sequence>
<dbReference type="EMBL" id="AP012057">
    <property type="protein sequence ID" value="BAN03966.1"/>
    <property type="molecule type" value="Genomic_DNA"/>
</dbReference>
<gene>
    <name evidence="2" type="ORF">YM304_36520</name>
</gene>
<reference evidence="2 3" key="1">
    <citation type="journal article" date="2013" name="Int. J. Syst. Evol. Microbiol.">
        <title>Ilumatobacter nonamiense sp. nov. and Ilumatobacter coccineum sp. nov., isolated from seashore sand.</title>
        <authorList>
            <person name="Matsumoto A."/>
            <person name="Kasai H."/>
            <person name="Matsuo Y."/>
            <person name="Shizuri Y."/>
            <person name="Ichikawa N."/>
            <person name="Fujita N."/>
            <person name="Omura S."/>
            <person name="Takahashi Y."/>
        </authorList>
    </citation>
    <scope>NUCLEOTIDE SEQUENCE [LARGE SCALE GENOMIC DNA]</scope>
    <source>
        <strain evidence="3">NBRC 103263 / KCTC 29153 / YM16-304</strain>
    </source>
</reference>
<dbReference type="InterPro" id="IPR036661">
    <property type="entry name" value="Luciferase-like_sf"/>
</dbReference>
<dbReference type="RefSeq" id="WP_015443213.1">
    <property type="nucleotide sequence ID" value="NC_020520.1"/>
</dbReference>
<dbReference type="Proteomes" id="UP000011863">
    <property type="component" value="Chromosome"/>
</dbReference>
<dbReference type="PANTHER" id="PTHR43244">
    <property type="match status" value="1"/>
</dbReference>
<accession>A0A6C7EJ20</accession>
<evidence type="ECO:0000259" key="1">
    <source>
        <dbReference type="Pfam" id="PF00296"/>
    </source>
</evidence>
<name>A0A6C7EJ20_ILUCY</name>
<feature type="domain" description="Luciferase-like" evidence="1">
    <location>
        <begin position="16"/>
        <end position="268"/>
    </location>
</feature>
<dbReference type="Gene3D" id="3.20.20.30">
    <property type="entry name" value="Luciferase-like domain"/>
    <property type="match status" value="1"/>
</dbReference>
<protein>
    <submittedName>
        <fullName evidence="2">Putative oxidoreductase</fullName>
    </submittedName>
</protein>
<dbReference type="InterPro" id="IPR050564">
    <property type="entry name" value="F420-G6PD/mer"/>
</dbReference>
<dbReference type="Pfam" id="PF00296">
    <property type="entry name" value="Bac_luciferase"/>
    <property type="match status" value="1"/>
</dbReference>
<evidence type="ECO:0000313" key="2">
    <source>
        <dbReference type="EMBL" id="BAN03966.1"/>
    </source>
</evidence>